<sequence>MSNFRREIVGSSFISMTH</sequence>
<reference evidence="1" key="2">
    <citation type="journal article" date="2015" name="Fish Shellfish Immunol.">
        <title>Early steps in the European eel (Anguilla anguilla)-Vibrio vulnificus interaction in the gills: Role of the RtxA13 toxin.</title>
        <authorList>
            <person name="Callol A."/>
            <person name="Pajuelo D."/>
            <person name="Ebbesson L."/>
            <person name="Teles M."/>
            <person name="MacKenzie S."/>
            <person name="Amaro C."/>
        </authorList>
    </citation>
    <scope>NUCLEOTIDE SEQUENCE</scope>
</reference>
<evidence type="ECO:0000313" key="1">
    <source>
        <dbReference type="EMBL" id="JAH04541.1"/>
    </source>
</evidence>
<dbReference type="AlphaFoldDB" id="A0A0E9PIV0"/>
<accession>A0A0E9PIV0</accession>
<reference evidence="1" key="1">
    <citation type="submission" date="2014-11" db="EMBL/GenBank/DDBJ databases">
        <authorList>
            <person name="Amaro Gonzalez C."/>
        </authorList>
    </citation>
    <scope>NUCLEOTIDE SEQUENCE</scope>
</reference>
<name>A0A0E9PIV0_ANGAN</name>
<dbReference type="EMBL" id="GBXM01104036">
    <property type="protein sequence ID" value="JAH04541.1"/>
    <property type="molecule type" value="Transcribed_RNA"/>
</dbReference>
<proteinExistence type="predicted"/>
<organism evidence="1">
    <name type="scientific">Anguilla anguilla</name>
    <name type="common">European freshwater eel</name>
    <name type="synonym">Muraena anguilla</name>
    <dbReference type="NCBI Taxonomy" id="7936"/>
    <lineage>
        <taxon>Eukaryota</taxon>
        <taxon>Metazoa</taxon>
        <taxon>Chordata</taxon>
        <taxon>Craniata</taxon>
        <taxon>Vertebrata</taxon>
        <taxon>Euteleostomi</taxon>
        <taxon>Actinopterygii</taxon>
        <taxon>Neopterygii</taxon>
        <taxon>Teleostei</taxon>
        <taxon>Anguilliformes</taxon>
        <taxon>Anguillidae</taxon>
        <taxon>Anguilla</taxon>
    </lineage>
</organism>
<protein>
    <submittedName>
        <fullName evidence="1">Uncharacterized protein</fullName>
    </submittedName>
</protein>